<reference evidence="3" key="1">
    <citation type="submission" date="2016-10" db="EMBL/GenBank/DDBJ databases">
        <authorList>
            <person name="Varghese N."/>
            <person name="Submissions S."/>
        </authorList>
    </citation>
    <scope>NUCLEOTIDE SEQUENCE [LARGE SCALE GENOMIC DNA]</scope>
    <source>
        <strain evidence="3">DSM 23664</strain>
    </source>
</reference>
<evidence type="ECO:0000313" key="2">
    <source>
        <dbReference type="EMBL" id="SFB90256.1"/>
    </source>
</evidence>
<dbReference type="GO" id="GO:0006259">
    <property type="term" value="P:DNA metabolic process"/>
    <property type="evidence" value="ECO:0007669"/>
    <property type="project" value="InterPro"/>
</dbReference>
<name>A0A1I1EUE5_9LACT</name>
<evidence type="ECO:0000256" key="1">
    <source>
        <dbReference type="SAM" id="MobiDB-lite"/>
    </source>
</evidence>
<proteinExistence type="predicted"/>
<evidence type="ECO:0000313" key="3">
    <source>
        <dbReference type="Proteomes" id="UP000199612"/>
    </source>
</evidence>
<dbReference type="InterPro" id="IPR004590">
    <property type="entry name" value="ssDNA_annealing_RecT"/>
</dbReference>
<protein>
    <submittedName>
        <fullName evidence="2">Recombination protein RecT</fullName>
    </submittedName>
</protein>
<dbReference type="EMBL" id="FOLT01000001">
    <property type="protein sequence ID" value="SFB90256.1"/>
    <property type="molecule type" value="Genomic_DNA"/>
</dbReference>
<dbReference type="OrthoDB" id="1045432at2"/>
<dbReference type="RefSeq" id="WP_091528132.1">
    <property type="nucleotide sequence ID" value="NZ_FOLT01000001.1"/>
</dbReference>
<dbReference type="InterPro" id="IPR018330">
    <property type="entry name" value="RecT_fam"/>
</dbReference>
<organism evidence="2 3">
    <name type="scientific">Alkalibacterium subtropicum</name>
    <dbReference type="NCBI Taxonomy" id="753702"/>
    <lineage>
        <taxon>Bacteria</taxon>
        <taxon>Bacillati</taxon>
        <taxon>Bacillota</taxon>
        <taxon>Bacilli</taxon>
        <taxon>Lactobacillales</taxon>
        <taxon>Carnobacteriaceae</taxon>
        <taxon>Alkalibacterium</taxon>
    </lineage>
</organism>
<feature type="compositionally biased region" description="Basic and acidic residues" evidence="1">
    <location>
        <begin position="249"/>
        <end position="259"/>
    </location>
</feature>
<dbReference type="Proteomes" id="UP000199612">
    <property type="component" value="Unassembled WGS sequence"/>
</dbReference>
<gene>
    <name evidence="2" type="ORF">SAMN04488102_101341</name>
</gene>
<dbReference type="AlphaFoldDB" id="A0A1I1EUE5"/>
<feature type="compositionally biased region" description="Basic and acidic residues" evidence="1">
    <location>
        <begin position="266"/>
        <end position="276"/>
    </location>
</feature>
<dbReference type="Pfam" id="PF03837">
    <property type="entry name" value="RecT"/>
    <property type="match status" value="1"/>
</dbReference>
<sequence length="295" mass="33414">MATNSSLKNQISKSNGNNQVSNAKQMTLKSLLSSPAVQKRFEAVLEEKASGFTTSLLNMVNGDPNLAEAQPMSIITSAMVAATLDLPIDKNLGYAYIVPFRDWKKGNEKVAQFQLGYKGYIQLAQRSGQYMALNVTEVYEGELKSWNRLTEEFEFDPEGKESDEVIGYVAYFRLVNGFEKTVYWTKQQVEMHRVKHNKSKNKEQLTGVWKSDYDAMAQKTVLKSMLSKWGILSIEMQKAVTTDETVQEMDEKGELKQAEMIEDDEPVKHIEESSDKESEDELTELFKDGTITPSE</sequence>
<dbReference type="STRING" id="753702.SAMN04488102_101341"/>
<feature type="region of interest" description="Disordered" evidence="1">
    <location>
        <begin position="244"/>
        <end position="295"/>
    </location>
</feature>
<accession>A0A1I1EUE5</accession>
<dbReference type="NCBIfam" id="TIGR00616">
    <property type="entry name" value="rect"/>
    <property type="match status" value="1"/>
</dbReference>
<keyword evidence="3" id="KW-1185">Reference proteome</keyword>
<dbReference type="GO" id="GO:0003677">
    <property type="term" value="F:DNA binding"/>
    <property type="evidence" value="ECO:0007669"/>
    <property type="project" value="InterPro"/>
</dbReference>